<gene>
    <name evidence="5" type="ORF">ACFPCV_04510</name>
</gene>
<dbReference type="InterPro" id="IPR016032">
    <property type="entry name" value="Sig_transdc_resp-reg_C-effctor"/>
</dbReference>
<evidence type="ECO:0000313" key="6">
    <source>
        <dbReference type="Proteomes" id="UP001595859"/>
    </source>
</evidence>
<dbReference type="RefSeq" id="WP_378054712.1">
    <property type="nucleotide sequence ID" value="NZ_JBHSIS010000002.1"/>
</dbReference>
<evidence type="ECO:0000259" key="4">
    <source>
        <dbReference type="PROSITE" id="PS50043"/>
    </source>
</evidence>
<dbReference type="CDD" id="cd06170">
    <property type="entry name" value="LuxR_C_like"/>
    <property type="match status" value="1"/>
</dbReference>
<sequence>MATALRAEQANPTTFHLTGRHGLSLLLRALDGTLTWAEYTRVTSLPAAGLRWDRHFALLAAAVLAGQHGDAENATACLAASQEAGELYPVARHLGLRLVGAAAARDGWGEPQRWLRAAEQYFHDAGIPAVAGACRAVLRQTGFRVAQRRPGVQDVPDGLRFAGVTAREYEVLCLLGVRLANHEIAERLHVSRRTVEKHVSSLLAKTGLTNRLALIKLAADDQGP</sequence>
<dbReference type="SUPFAM" id="SSF46894">
    <property type="entry name" value="C-terminal effector domain of the bipartite response regulators"/>
    <property type="match status" value="1"/>
</dbReference>
<protein>
    <submittedName>
        <fullName evidence="5">Response regulator transcription factor</fullName>
    </submittedName>
</protein>
<dbReference type="Pfam" id="PF00196">
    <property type="entry name" value="GerE"/>
    <property type="match status" value="1"/>
</dbReference>
<dbReference type="Gene3D" id="1.10.10.10">
    <property type="entry name" value="Winged helix-like DNA-binding domain superfamily/Winged helix DNA-binding domain"/>
    <property type="match status" value="1"/>
</dbReference>
<evidence type="ECO:0000256" key="3">
    <source>
        <dbReference type="ARBA" id="ARBA00023163"/>
    </source>
</evidence>
<keyword evidence="3" id="KW-0804">Transcription</keyword>
<keyword evidence="6" id="KW-1185">Reference proteome</keyword>
<keyword evidence="2" id="KW-0238">DNA-binding</keyword>
<evidence type="ECO:0000256" key="1">
    <source>
        <dbReference type="ARBA" id="ARBA00023015"/>
    </source>
</evidence>
<feature type="domain" description="HTH luxR-type" evidence="4">
    <location>
        <begin position="157"/>
        <end position="222"/>
    </location>
</feature>
<dbReference type="Proteomes" id="UP001595859">
    <property type="component" value="Unassembled WGS sequence"/>
</dbReference>
<dbReference type="EMBL" id="JBHSIS010000002">
    <property type="protein sequence ID" value="MFC4852757.1"/>
    <property type="molecule type" value="Genomic_DNA"/>
</dbReference>
<dbReference type="InterPro" id="IPR039420">
    <property type="entry name" value="WalR-like"/>
</dbReference>
<keyword evidence="1" id="KW-0805">Transcription regulation</keyword>
<evidence type="ECO:0000313" key="5">
    <source>
        <dbReference type="EMBL" id="MFC4852757.1"/>
    </source>
</evidence>
<dbReference type="PANTHER" id="PTHR43214">
    <property type="entry name" value="TWO-COMPONENT RESPONSE REGULATOR"/>
    <property type="match status" value="1"/>
</dbReference>
<comment type="caution">
    <text evidence="5">The sequence shown here is derived from an EMBL/GenBank/DDBJ whole genome shotgun (WGS) entry which is preliminary data.</text>
</comment>
<dbReference type="PROSITE" id="PS50043">
    <property type="entry name" value="HTH_LUXR_2"/>
    <property type="match status" value="1"/>
</dbReference>
<reference evidence="6" key="1">
    <citation type="journal article" date="2019" name="Int. J. Syst. Evol. Microbiol.">
        <title>The Global Catalogue of Microorganisms (GCM) 10K type strain sequencing project: providing services to taxonomists for standard genome sequencing and annotation.</title>
        <authorList>
            <consortium name="The Broad Institute Genomics Platform"/>
            <consortium name="The Broad Institute Genome Sequencing Center for Infectious Disease"/>
            <person name="Wu L."/>
            <person name="Ma J."/>
        </authorList>
    </citation>
    <scope>NUCLEOTIDE SEQUENCE [LARGE SCALE GENOMIC DNA]</scope>
    <source>
        <strain evidence="6">ZS-22-S1</strain>
    </source>
</reference>
<evidence type="ECO:0000256" key="2">
    <source>
        <dbReference type="ARBA" id="ARBA00023125"/>
    </source>
</evidence>
<dbReference type="PANTHER" id="PTHR43214:SF24">
    <property type="entry name" value="TRANSCRIPTIONAL REGULATORY PROTEIN NARL-RELATED"/>
    <property type="match status" value="1"/>
</dbReference>
<name>A0ABV9RTU6_9PSEU</name>
<accession>A0ABV9RTU6</accession>
<dbReference type="SMART" id="SM00421">
    <property type="entry name" value="HTH_LUXR"/>
    <property type="match status" value="1"/>
</dbReference>
<dbReference type="InterPro" id="IPR036388">
    <property type="entry name" value="WH-like_DNA-bd_sf"/>
</dbReference>
<organism evidence="5 6">
    <name type="scientific">Actinophytocola glycyrrhizae</name>
    <dbReference type="NCBI Taxonomy" id="2044873"/>
    <lineage>
        <taxon>Bacteria</taxon>
        <taxon>Bacillati</taxon>
        <taxon>Actinomycetota</taxon>
        <taxon>Actinomycetes</taxon>
        <taxon>Pseudonocardiales</taxon>
        <taxon>Pseudonocardiaceae</taxon>
    </lineage>
</organism>
<proteinExistence type="predicted"/>
<dbReference type="PRINTS" id="PR00038">
    <property type="entry name" value="HTHLUXR"/>
</dbReference>
<dbReference type="InterPro" id="IPR000792">
    <property type="entry name" value="Tscrpt_reg_LuxR_C"/>
</dbReference>